<dbReference type="SMART" id="SM00736">
    <property type="entry name" value="CADG"/>
    <property type="match status" value="5"/>
</dbReference>
<feature type="domain" description="Cadherin" evidence="4">
    <location>
        <begin position="602"/>
        <end position="691"/>
    </location>
</feature>
<dbReference type="PROSITE" id="PS50268">
    <property type="entry name" value="CADHERIN_2"/>
    <property type="match status" value="4"/>
</dbReference>
<keyword evidence="2" id="KW-1133">Transmembrane helix</keyword>
<dbReference type="InterPro" id="IPR026444">
    <property type="entry name" value="Secre_tail"/>
</dbReference>
<gene>
    <name evidence="5" type="ORF">E6K79_03985</name>
</gene>
<dbReference type="SMART" id="SM00112">
    <property type="entry name" value="CA"/>
    <property type="match status" value="6"/>
</dbReference>
<dbReference type="Gene3D" id="2.60.40.10">
    <property type="entry name" value="Immunoglobulins"/>
    <property type="match status" value="11"/>
</dbReference>
<dbReference type="GO" id="GO:0007156">
    <property type="term" value="P:homophilic cell adhesion via plasma membrane adhesion molecules"/>
    <property type="evidence" value="ECO:0007669"/>
    <property type="project" value="InterPro"/>
</dbReference>
<feature type="domain" description="Cadherin" evidence="4">
    <location>
        <begin position="960"/>
        <end position="1074"/>
    </location>
</feature>
<dbReference type="InterPro" id="IPR006644">
    <property type="entry name" value="Cadg"/>
</dbReference>
<feature type="chain" id="PRO_5022076287" evidence="3">
    <location>
        <begin position="25"/>
        <end position="1478"/>
    </location>
</feature>
<keyword evidence="2" id="KW-0472">Membrane</keyword>
<evidence type="ECO:0000256" key="2">
    <source>
        <dbReference type="ARBA" id="ARBA00022989"/>
    </source>
</evidence>
<dbReference type="GO" id="GO:0005509">
    <property type="term" value="F:calcium ion binding"/>
    <property type="evidence" value="ECO:0007669"/>
    <property type="project" value="InterPro"/>
</dbReference>
<feature type="domain" description="Cadherin" evidence="4">
    <location>
        <begin position="798"/>
        <end position="883"/>
    </location>
</feature>
<reference evidence="5 6" key="1">
    <citation type="journal article" date="2019" name="Nat. Microbiol.">
        <title>Mediterranean grassland soil C-N compound turnover is dependent on rainfall and depth, and is mediated by genomically divergent microorganisms.</title>
        <authorList>
            <person name="Diamond S."/>
            <person name="Andeer P.F."/>
            <person name="Li Z."/>
            <person name="Crits-Christoph A."/>
            <person name="Burstein D."/>
            <person name="Anantharaman K."/>
            <person name="Lane K.R."/>
            <person name="Thomas B.C."/>
            <person name="Pan C."/>
            <person name="Northen T.R."/>
            <person name="Banfield J.F."/>
        </authorList>
    </citation>
    <scope>NUCLEOTIDE SEQUENCE [LARGE SCALE GENOMIC DNA]</scope>
    <source>
        <strain evidence="5">WS_9</strain>
    </source>
</reference>
<dbReference type="Gene3D" id="2.60.40.4070">
    <property type="match status" value="1"/>
</dbReference>
<name>A0A538TQX3_UNCEI</name>
<dbReference type="InterPro" id="IPR022409">
    <property type="entry name" value="PKD/Chitinase_dom"/>
</dbReference>
<accession>A0A538TQX3</accession>
<dbReference type="Pfam" id="PF13860">
    <property type="entry name" value="FlgD_ig"/>
    <property type="match status" value="1"/>
</dbReference>
<organism evidence="5 6">
    <name type="scientific">Eiseniibacteriota bacterium</name>
    <dbReference type="NCBI Taxonomy" id="2212470"/>
    <lineage>
        <taxon>Bacteria</taxon>
        <taxon>Candidatus Eiseniibacteriota</taxon>
    </lineage>
</organism>
<keyword evidence="1" id="KW-0812">Transmembrane</keyword>
<evidence type="ECO:0000313" key="5">
    <source>
        <dbReference type="EMBL" id="TMQ66027.1"/>
    </source>
</evidence>
<dbReference type="Pfam" id="PF05345">
    <property type="entry name" value="He_PIG"/>
    <property type="match status" value="11"/>
</dbReference>
<dbReference type="NCBIfam" id="TIGR04183">
    <property type="entry name" value="Por_Secre_tail"/>
    <property type="match status" value="1"/>
</dbReference>
<proteinExistence type="predicted"/>
<dbReference type="PANTHER" id="PTHR24026">
    <property type="entry name" value="FAT ATYPICAL CADHERIN-RELATED"/>
    <property type="match status" value="1"/>
</dbReference>
<dbReference type="SMART" id="SM00089">
    <property type="entry name" value="PKD"/>
    <property type="match status" value="8"/>
</dbReference>
<dbReference type="EMBL" id="VBOZ01000010">
    <property type="protein sequence ID" value="TMQ66027.1"/>
    <property type="molecule type" value="Genomic_DNA"/>
</dbReference>
<dbReference type="InterPro" id="IPR025965">
    <property type="entry name" value="FlgD/Vpr_Ig-like"/>
</dbReference>
<dbReference type="PANTHER" id="PTHR24026:SF126">
    <property type="entry name" value="PROTOCADHERIN FAT 4"/>
    <property type="match status" value="1"/>
</dbReference>
<protein>
    <submittedName>
        <fullName evidence="5">T9SS type A sorting domain-containing protein</fullName>
    </submittedName>
</protein>
<feature type="signal peptide" evidence="3">
    <location>
        <begin position="1"/>
        <end position="24"/>
    </location>
</feature>
<dbReference type="InterPro" id="IPR002126">
    <property type="entry name" value="Cadherin-like_dom"/>
</dbReference>
<feature type="domain" description="Cadherin" evidence="4">
    <location>
        <begin position="231"/>
        <end position="311"/>
    </location>
</feature>
<dbReference type="Proteomes" id="UP000317691">
    <property type="component" value="Unassembled WGS sequence"/>
</dbReference>
<dbReference type="CDD" id="cd11304">
    <property type="entry name" value="Cadherin_repeat"/>
    <property type="match status" value="6"/>
</dbReference>
<dbReference type="SUPFAM" id="SSF49313">
    <property type="entry name" value="Cadherin-like"/>
    <property type="match status" value="11"/>
</dbReference>
<keyword evidence="3" id="KW-0732">Signal</keyword>
<evidence type="ECO:0000259" key="4">
    <source>
        <dbReference type="PROSITE" id="PS50268"/>
    </source>
</evidence>
<evidence type="ECO:0000313" key="6">
    <source>
        <dbReference type="Proteomes" id="UP000317691"/>
    </source>
</evidence>
<evidence type="ECO:0000256" key="1">
    <source>
        <dbReference type="ARBA" id="ARBA00022692"/>
    </source>
</evidence>
<sequence length="1478" mass="147800">MKFVFRLALFAAVLTLPFAVPASAQYMYMDSNGNGIHDTGDRLNANNDSTIVDIYLVTNMNKDGSVAGCNTVPGTAMDINSYAFNIVATGGTATYGNYINRQATAFPNQAQTLNTGDGTFKTGFYAFTYTPAGLFRLGTLTITGTGGSPKIGFVDILPASQDFTSFGTPCPGIAGDNTYRLDGPNTQAFYGGPGDWLIAEGLDAAPGGNNPPVVTNPGNKTVNELAPLTFTVTATDPDAGQTVSFSLDAATVTNGATIGSASGVFSWTPTEAEGPGNYPVTVTATDSGSPSASSSAGFSITVNEVNQAPVLAAIGDKTVTVNSPLTFTATATDADLPGNGKSFGLTGAPAGATISASTGIFNWTPAATGTFPLTVTVTDDGVPPLGDSEGITITVSAGANQPPVLAAIGNKSIAELASLAFTATANDPDAGQTLTFSLDAGSPAGAAITGAGAFSWTPTEAQGPGSYPVTIRVTDSGSPAMEDFEAISIAVSEVNVAPVLAAIGDKATTVGGAVAFTATATDADVPANTLAFSLDAGAPAGAAIGATTGVFSFTPSASGTFPVTVRVTDNGTPPLSDFEAISIVVSAAANVNPVLAPIGNKTVDEEATLSFTATATDADAGQTLTFSLDAGAPAGASINASTGAFSWTPAEADGPGSHSITVRVTDDGTPNLGDSETISVTVNEVNVAPVLAAIGDKAGTVGVEVAFTATATDADVPANTLTFSLDAGAPAGATINGSTGAFSWTPSATGSFAVTIRVTDNGTPALDDFEAISINVGAGVVNHAPVLAAIGNKTVDEGTPLTFTATATDADAGQTLAFSLDSGAPSGAAITAAGGVFSWTPGEADGPGSHPVTVRVTDNGSPAMDAFEAISITVNEVNVAPVLAAIGNKAGTVGVEVAFTATATDADVPANTLTFSLDAGGPAGATINGSTGAFSWTPSATGSFAATVRVTDNGTPALDDFEAITIDVTEAAVNHAPVLDAIGNKAVDEGLLLSFTATATDADAGQTLTFSLDTGGPSGAAITAGGVFSWTPTEAQGPGSYPVTIRVTDDGSPAMDDFEVVTIDVNEVNVAPVLAAIGNKAGTVGVEVAFTASATDADVPANALTFSLDAGAPAGAAINGSTGAFSWTPSATGSFAATVRVTDNGTPALDDFEAISIDVTEAVVNHAPVLDAIGNKSGTVGVEVAFTATATDADAGQTLAFSLDAGAPAGAAINGSTGAFSWTPSATGSFAATVRVTDNGTPALDDFEAITITVGGGGGETLAANAFFAGPNIITVLDANRATCVEIEPVQNSYSNDDVDLSSIVMIYAGKQISALADRTDLNGDKNHNGVREIKACFSKEDLRSLFSDLPRGLSRVEVAIEGNLESGARFGDTVKHFVFVLSTSSTGRCGLAAQPNPLNPETILSFTTTQRGPVTVRVFDTSGRLVKTLQDGTMPAGFNSVRWDGSADNGTHVATGVYFVKMISLDGEQRLRVTVLK</sequence>
<dbReference type="InterPro" id="IPR013783">
    <property type="entry name" value="Ig-like_fold"/>
</dbReference>
<dbReference type="GO" id="GO:0005886">
    <property type="term" value="C:plasma membrane"/>
    <property type="evidence" value="ECO:0007669"/>
    <property type="project" value="UniProtKB-SubCell"/>
</dbReference>
<dbReference type="InterPro" id="IPR015919">
    <property type="entry name" value="Cadherin-like_sf"/>
</dbReference>
<comment type="caution">
    <text evidence="5">The sequence shown here is derived from an EMBL/GenBank/DDBJ whole genome shotgun (WGS) entry which is preliminary data.</text>
</comment>
<evidence type="ECO:0000256" key="3">
    <source>
        <dbReference type="SAM" id="SignalP"/>
    </source>
</evidence>